<name>A0A4Y7TFF5_COPMI</name>
<keyword evidence="2" id="KW-1185">Reference proteome</keyword>
<proteinExistence type="predicted"/>
<evidence type="ECO:0000313" key="1">
    <source>
        <dbReference type="EMBL" id="TEB32915.1"/>
    </source>
</evidence>
<protein>
    <submittedName>
        <fullName evidence="1">Uncharacterized protein</fullName>
    </submittedName>
</protein>
<dbReference type="Proteomes" id="UP000298030">
    <property type="component" value="Unassembled WGS sequence"/>
</dbReference>
<comment type="caution">
    <text evidence="1">The sequence shown here is derived from an EMBL/GenBank/DDBJ whole genome shotgun (WGS) entry which is preliminary data.</text>
</comment>
<organism evidence="1 2">
    <name type="scientific">Coprinellus micaceus</name>
    <name type="common">Glistening ink-cap mushroom</name>
    <name type="synonym">Coprinus micaceus</name>
    <dbReference type="NCBI Taxonomy" id="71717"/>
    <lineage>
        <taxon>Eukaryota</taxon>
        <taxon>Fungi</taxon>
        <taxon>Dikarya</taxon>
        <taxon>Basidiomycota</taxon>
        <taxon>Agaricomycotina</taxon>
        <taxon>Agaricomycetes</taxon>
        <taxon>Agaricomycetidae</taxon>
        <taxon>Agaricales</taxon>
        <taxon>Agaricineae</taxon>
        <taxon>Psathyrellaceae</taxon>
        <taxon>Coprinellus</taxon>
    </lineage>
</organism>
<sequence length="101" mass="11322">MAYFSLSYSQPMASRGGPKEMIIRLRQDDYPSIKRLSSPPVGGNMGDRWYGVRRKLNQGCRMTKVVRCEFLLLPSVFNNFWSSLTPGETAGLNPSPSSGFQ</sequence>
<dbReference type="AlphaFoldDB" id="A0A4Y7TFF5"/>
<evidence type="ECO:0000313" key="2">
    <source>
        <dbReference type="Proteomes" id="UP000298030"/>
    </source>
</evidence>
<reference evidence="1 2" key="1">
    <citation type="journal article" date="2019" name="Nat. Ecol. Evol.">
        <title>Megaphylogeny resolves global patterns of mushroom evolution.</title>
        <authorList>
            <person name="Varga T."/>
            <person name="Krizsan K."/>
            <person name="Foldi C."/>
            <person name="Dima B."/>
            <person name="Sanchez-Garcia M."/>
            <person name="Sanchez-Ramirez S."/>
            <person name="Szollosi G.J."/>
            <person name="Szarkandi J.G."/>
            <person name="Papp V."/>
            <person name="Albert L."/>
            <person name="Andreopoulos W."/>
            <person name="Angelini C."/>
            <person name="Antonin V."/>
            <person name="Barry K.W."/>
            <person name="Bougher N.L."/>
            <person name="Buchanan P."/>
            <person name="Buyck B."/>
            <person name="Bense V."/>
            <person name="Catcheside P."/>
            <person name="Chovatia M."/>
            <person name="Cooper J."/>
            <person name="Damon W."/>
            <person name="Desjardin D."/>
            <person name="Finy P."/>
            <person name="Geml J."/>
            <person name="Haridas S."/>
            <person name="Hughes K."/>
            <person name="Justo A."/>
            <person name="Karasinski D."/>
            <person name="Kautmanova I."/>
            <person name="Kiss B."/>
            <person name="Kocsube S."/>
            <person name="Kotiranta H."/>
            <person name="LaButti K.M."/>
            <person name="Lechner B.E."/>
            <person name="Liimatainen K."/>
            <person name="Lipzen A."/>
            <person name="Lukacs Z."/>
            <person name="Mihaltcheva S."/>
            <person name="Morgado L.N."/>
            <person name="Niskanen T."/>
            <person name="Noordeloos M.E."/>
            <person name="Ohm R.A."/>
            <person name="Ortiz-Santana B."/>
            <person name="Ovrebo C."/>
            <person name="Racz N."/>
            <person name="Riley R."/>
            <person name="Savchenko A."/>
            <person name="Shiryaev A."/>
            <person name="Soop K."/>
            <person name="Spirin V."/>
            <person name="Szebenyi C."/>
            <person name="Tomsovsky M."/>
            <person name="Tulloss R.E."/>
            <person name="Uehling J."/>
            <person name="Grigoriev I.V."/>
            <person name="Vagvolgyi C."/>
            <person name="Papp T."/>
            <person name="Martin F.M."/>
            <person name="Miettinen O."/>
            <person name="Hibbett D.S."/>
            <person name="Nagy L.G."/>
        </authorList>
    </citation>
    <scope>NUCLEOTIDE SEQUENCE [LARGE SCALE GENOMIC DNA]</scope>
    <source>
        <strain evidence="1 2">FP101781</strain>
    </source>
</reference>
<dbReference type="EMBL" id="QPFP01000014">
    <property type="protein sequence ID" value="TEB32915.1"/>
    <property type="molecule type" value="Genomic_DNA"/>
</dbReference>
<accession>A0A4Y7TFF5</accession>
<gene>
    <name evidence="1" type="ORF">FA13DRAFT_1731431</name>
</gene>